<dbReference type="PROSITE" id="PS50222">
    <property type="entry name" value="EF_HAND_2"/>
    <property type="match status" value="1"/>
</dbReference>
<dbReference type="OrthoDB" id="9402565at2759"/>
<dbReference type="Gene3D" id="1.10.238.10">
    <property type="entry name" value="EF-hand"/>
    <property type="match status" value="1"/>
</dbReference>
<dbReference type="GO" id="GO:0043542">
    <property type="term" value="P:endothelial cell migration"/>
    <property type="evidence" value="ECO:0007669"/>
    <property type="project" value="TreeGrafter"/>
</dbReference>
<feature type="domain" description="EF-hand" evidence="5">
    <location>
        <begin position="55"/>
        <end position="90"/>
    </location>
</feature>
<dbReference type="SUPFAM" id="SSF47473">
    <property type="entry name" value="EF-hand"/>
    <property type="match status" value="1"/>
</dbReference>
<protein>
    <recommendedName>
        <fullName evidence="5">EF-hand domain-containing protein</fullName>
    </recommendedName>
</protein>
<evidence type="ECO:0000313" key="6">
    <source>
        <dbReference type="EMBL" id="RMB90684.1"/>
    </source>
</evidence>
<dbReference type="SMART" id="SM01394">
    <property type="entry name" value="S_100"/>
    <property type="match status" value="1"/>
</dbReference>
<gene>
    <name evidence="6" type="ORF">DUI87_32948</name>
</gene>
<dbReference type="PANTHER" id="PTHR11639">
    <property type="entry name" value="S100 CALCIUM-BINDING PROTEIN"/>
    <property type="match status" value="1"/>
</dbReference>
<evidence type="ECO:0000256" key="1">
    <source>
        <dbReference type="ARBA" id="ARBA00022723"/>
    </source>
</evidence>
<reference evidence="6 7" key="1">
    <citation type="submission" date="2018-07" db="EMBL/GenBank/DDBJ databases">
        <title>A high quality draft genome assembly of the barn swallow (H. rustica rustica).</title>
        <authorList>
            <person name="Formenti G."/>
            <person name="Chiara M."/>
            <person name="Poveda L."/>
            <person name="Francoijs K.-J."/>
            <person name="Bonisoli-Alquati A."/>
            <person name="Canova L."/>
            <person name="Gianfranceschi L."/>
            <person name="Horner D.S."/>
            <person name="Saino N."/>
        </authorList>
    </citation>
    <scope>NUCLEOTIDE SEQUENCE [LARGE SCALE GENOMIC DNA]</scope>
    <source>
        <strain evidence="6">Chelidonia</strain>
        <tissue evidence="6">Blood</tissue>
    </source>
</reference>
<dbReference type="STRING" id="333673.A0A3M0IPG4"/>
<organism evidence="6 7">
    <name type="scientific">Hirundo rustica rustica</name>
    <dbReference type="NCBI Taxonomy" id="333673"/>
    <lineage>
        <taxon>Eukaryota</taxon>
        <taxon>Metazoa</taxon>
        <taxon>Chordata</taxon>
        <taxon>Craniata</taxon>
        <taxon>Vertebrata</taxon>
        <taxon>Euteleostomi</taxon>
        <taxon>Archelosauria</taxon>
        <taxon>Archosauria</taxon>
        <taxon>Dinosauria</taxon>
        <taxon>Saurischia</taxon>
        <taxon>Theropoda</taxon>
        <taxon>Coelurosauria</taxon>
        <taxon>Aves</taxon>
        <taxon>Neognathae</taxon>
        <taxon>Neoaves</taxon>
        <taxon>Telluraves</taxon>
        <taxon>Australaves</taxon>
        <taxon>Passeriformes</taxon>
        <taxon>Sylvioidea</taxon>
        <taxon>Hirundinidae</taxon>
        <taxon>Hirundo</taxon>
    </lineage>
</organism>
<evidence type="ECO:0000256" key="2">
    <source>
        <dbReference type="ARBA" id="ARBA00022737"/>
    </source>
</evidence>
<dbReference type="Pfam" id="PF01023">
    <property type="entry name" value="S_100"/>
    <property type="match status" value="1"/>
</dbReference>
<dbReference type="Proteomes" id="UP000269221">
    <property type="component" value="Unassembled WGS sequence"/>
</dbReference>
<proteinExistence type="predicted"/>
<feature type="compositionally biased region" description="Basic and acidic residues" evidence="4">
    <location>
        <begin position="97"/>
        <end position="111"/>
    </location>
</feature>
<name>A0A3M0IPG4_HIRRU</name>
<dbReference type="AlphaFoldDB" id="A0A3M0IPG4"/>
<comment type="caution">
    <text evidence="6">The sequence shown here is derived from an EMBL/GenBank/DDBJ whole genome shotgun (WGS) entry which is preliminary data.</text>
</comment>
<dbReference type="InterPro" id="IPR013787">
    <property type="entry name" value="S100_Ca-bd_sub"/>
</dbReference>
<accession>A0A3M0IPG4</accession>
<keyword evidence="3" id="KW-0106">Calcium</keyword>
<dbReference type="GO" id="GO:0005737">
    <property type="term" value="C:cytoplasm"/>
    <property type="evidence" value="ECO:0007669"/>
    <property type="project" value="TreeGrafter"/>
</dbReference>
<dbReference type="InterPro" id="IPR002048">
    <property type="entry name" value="EF_hand_dom"/>
</dbReference>
<evidence type="ECO:0000256" key="3">
    <source>
        <dbReference type="ARBA" id="ARBA00022837"/>
    </source>
</evidence>
<keyword evidence="7" id="KW-1185">Reference proteome</keyword>
<evidence type="ECO:0000256" key="4">
    <source>
        <dbReference type="SAM" id="MobiDB-lite"/>
    </source>
</evidence>
<dbReference type="GO" id="GO:0048306">
    <property type="term" value="F:calcium-dependent protein binding"/>
    <property type="evidence" value="ECO:0007669"/>
    <property type="project" value="TreeGrafter"/>
</dbReference>
<feature type="region of interest" description="Disordered" evidence="4">
    <location>
        <begin position="97"/>
        <end position="127"/>
    </location>
</feature>
<keyword evidence="1" id="KW-0479">Metal-binding</keyword>
<evidence type="ECO:0000313" key="7">
    <source>
        <dbReference type="Proteomes" id="UP000269221"/>
    </source>
</evidence>
<dbReference type="InterPro" id="IPR011992">
    <property type="entry name" value="EF-hand-dom_pair"/>
</dbReference>
<dbReference type="EMBL" id="QRBI01000246">
    <property type="protein sequence ID" value="RMB90684.1"/>
    <property type="molecule type" value="Genomic_DNA"/>
</dbReference>
<evidence type="ECO:0000259" key="5">
    <source>
        <dbReference type="PROSITE" id="PS50222"/>
    </source>
</evidence>
<keyword evidence="2" id="KW-0677">Repeat</keyword>
<dbReference type="GO" id="GO:0005509">
    <property type="term" value="F:calcium ion binding"/>
    <property type="evidence" value="ECO:0007669"/>
    <property type="project" value="InterPro"/>
</dbReference>
<dbReference type="PANTHER" id="PTHR11639:SF77">
    <property type="entry name" value="PROTEIN S100-A12"/>
    <property type="match status" value="1"/>
</dbReference>
<dbReference type="GO" id="GO:0070062">
    <property type="term" value="C:extracellular exosome"/>
    <property type="evidence" value="ECO:0007669"/>
    <property type="project" value="TreeGrafter"/>
</dbReference>
<sequence length="127" mass="14387">MKTDLELALECAVNVYHRYAVQRPIDDYLSRREFSKLLKETAEPFLRNTVPPNTSTDSYIAQLFAKADANRDGRLKFTEFLTTLSLVAIDAHNRFHEGSGDDHDHDHDHGHGHGHGLGIASRTPHRI</sequence>